<evidence type="ECO:0000259" key="1">
    <source>
        <dbReference type="Pfam" id="PF12937"/>
    </source>
</evidence>
<dbReference type="AlphaFoldDB" id="A0A6A6CJF4"/>
<dbReference type="RefSeq" id="XP_033668263.1">
    <property type="nucleotide sequence ID" value="XM_033806222.1"/>
</dbReference>
<dbReference type="OrthoDB" id="3784410at2759"/>
<dbReference type="SUPFAM" id="SSF81383">
    <property type="entry name" value="F-box domain"/>
    <property type="match status" value="1"/>
</dbReference>
<dbReference type="Pfam" id="PF12937">
    <property type="entry name" value="F-box-like"/>
    <property type="match status" value="1"/>
</dbReference>
<dbReference type="Proteomes" id="UP000799537">
    <property type="component" value="Unassembled WGS sequence"/>
</dbReference>
<dbReference type="InterPro" id="IPR001810">
    <property type="entry name" value="F-box_dom"/>
</dbReference>
<dbReference type="EMBL" id="ML993593">
    <property type="protein sequence ID" value="KAF2167374.1"/>
    <property type="molecule type" value="Genomic_DNA"/>
</dbReference>
<reference evidence="2" key="1">
    <citation type="journal article" date="2020" name="Stud. Mycol.">
        <title>101 Dothideomycetes genomes: a test case for predicting lifestyles and emergence of pathogens.</title>
        <authorList>
            <person name="Haridas S."/>
            <person name="Albert R."/>
            <person name="Binder M."/>
            <person name="Bloem J."/>
            <person name="Labutti K."/>
            <person name="Salamov A."/>
            <person name="Andreopoulos B."/>
            <person name="Baker S."/>
            <person name="Barry K."/>
            <person name="Bills G."/>
            <person name="Bluhm B."/>
            <person name="Cannon C."/>
            <person name="Castanera R."/>
            <person name="Culley D."/>
            <person name="Daum C."/>
            <person name="Ezra D."/>
            <person name="Gonzalez J."/>
            <person name="Henrissat B."/>
            <person name="Kuo A."/>
            <person name="Liang C."/>
            <person name="Lipzen A."/>
            <person name="Lutzoni F."/>
            <person name="Magnuson J."/>
            <person name="Mondo S."/>
            <person name="Nolan M."/>
            <person name="Ohm R."/>
            <person name="Pangilinan J."/>
            <person name="Park H.-J."/>
            <person name="Ramirez L."/>
            <person name="Alfaro M."/>
            <person name="Sun H."/>
            <person name="Tritt A."/>
            <person name="Yoshinaga Y."/>
            <person name="Zwiers L.-H."/>
            <person name="Turgeon B."/>
            <person name="Goodwin S."/>
            <person name="Spatafora J."/>
            <person name="Crous P."/>
            <person name="Grigoriev I."/>
        </authorList>
    </citation>
    <scope>NUCLEOTIDE SEQUENCE</scope>
    <source>
        <strain evidence="2">ATCC 36951</strain>
    </source>
</reference>
<name>A0A6A6CJF4_ZASCE</name>
<dbReference type="InterPro" id="IPR036047">
    <property type="entry name" value="F-box-like_dom_sf"/>
</dbReference>
<keyword evidence="3" id="KW-1185">Reference proteome</keyword>
<gene>
    <name evidence="2" type="ORF">M409DRAFT_22185</name>
</gene>
<dbReference type="GeneID" id="54559494"/>
<accession>A0A6A6CJF4</accession>
<feature type="domain" description="F-box" evidence="1">
    <location>
        <begin position="42"/>
        <end position="83"/>
    </location>
</feature>
<sequence length="205" mass="23633">MSGSSAQRMPPRMLEYAYEANMLPPPKDLHLLRGCEKAINTPELLEMILGQLPPTDIVRLRRTEKRFRHLIDTSIALKKRLFLLPSVDAETEHPICNPILLRQVTSGYGLLRSIVNPTTPLHPNDIRLLMLFSEKVHTAMTVRFKLAKHDSETGELYHGRSKVLEVQPGEDGVVRYADFEKTAQMLMVQRGEEWVIDYWRTELFI</sequence>
<proteinExistence type="predicted"/>
<evidence type="ECO:0000313" key="3">
    <source>
        <dbReference type="Proteomes" id="UP000799537"/>
    </source>
</evidence>
<protein>
    <recommendedName>
        <fullName evidence="1">F-box domain-containing protein</fullName>
    </recommendedName>
</protein>
<evidence type="ECO:0000313" key="2">
    <source>
        <dbReference type="EMBL" id="KAF2167374.1"/>
    </source>
</evidence>
<organism evidence="2 3">
    <name type="scientific">Zasmidium cellare ATCC 36951</name>
    <dbReference type="NCBI Taxonomy" id="1080233"/>
    <lineage>
        <taxon>Eukaryota</taxon>
        <taxon>Fungi</taxon>
        <taxon>Dikarya</taxon>
        <taxon>Ascomycota</taxon>
        <taxon>Pezizomycotina</taxon>
        <taxon>Dothideomycetes</taxon>
        <taxon>Dothideomycetidae</taxon>
        <taxon>Mycosphaerellales</taxon>
        <taxon>Mycosphaerellaceae</taxon>
        <taxon>Zasmidium</taxon>
    </lineage>
</organism>
<dbReference type="CDD" id="cd09917">
    <property type="entry name" value="F-box_SF"/>
    <property type="match status" value="1"/>
</dbReference>